<dbReference type="EMBL" id="KQ978148">
    <property type="protein sequence ID" value="KYM96705.1"/>
    <property type="molecule type" value="Genomic_DNA"/>
</dbReference>
<name>A0A151K1V7_9HYME</name>
<evidence type="ECO:0000313" key="5">
    <source>
        <dbReference type="Proteomes" id="UP000078542"/>
    </source>
</evidence>
<dbReference type="PANTHER" id="PTHR33309">
    <property type="entry name" value="KERATIN, ULTRA HIGH-SULFUR MATRIX PROTEIN-LIKE"/>
    <property type="match status" value="1"/>
</dbReference>
<evidence type="ECO:0000256" key="1">
    <source>
        <dbReference type="SAM" id="MobiDB-lite"/>
    </source>
</evidence>
<dbReference type="InterPro" id="IPR049012">
    <property type="entry name" value="Mutator_transp_dom"/>
</dbReference>
<reference evidence="4 5" key="1">
    <citation type="submission" date="2016-03" db="EMBL/GenBank/DDBJ databases">
        <title>Cyphomyrmex costatus WGS genome.</title>
        <authorList>
            <person name="Nygaard S."/>
            <person name="Hu H."/>
            <person name="Boomsma J."/>
            <person name="Zhang G."/>
        </authorList>
    </citation>
    <scope>NUCLEOTIDE SEQUENCE [LARGE SCALE GENOMIC DNA]</scope>
    <source>
        <strain evidence="4">MS0001</strain>
        <tissue evidence="4">Whole body</tissue>
    </source>
</reference>
<protein>
    <recommendedName>
        <fullName evidence="2">Mutator-like transposase domain-containing protein</fullName>
    </recommendedName>
</protein>
<feature type="compositionally biased region" description="Basic residues" evidence="1">
    <location>
        <begin position="14"/>
        <end position="23"/>
    </location>
</feature>
<sequence length="593" mass="67008">MKGSRELRESSGFRKSRPKKRKNVFNPKTAETSETSFSTSAKKLHLEEKIDVPRDTSIEYRILNFITVFAAISEYVKCKTCDGNVKFETASQRGLGFKIVLLCDKCASRSIHSSPFIEHSYAINRRFLFVMRVLGLGLKGATKFCGLMDMPPFLTQTTYDLIIKNIHSCVQVATEKLLQCACTEEKELTSEHQNDTNPTELTVSGDGTWKKRGFTSLYGVTSLIGYYSGKIIDIFVKSSYCKQCESWKMKLDTEEYNEWYESHKDNCSANHIGSAGKMEVEAAISMFKRSVEKFNVQYRNYVGDGDSKTYSGILKAAPYGDKEVIKKECIGHVQKRMGMRLRDCVKKNVVTVEKSGKTRQKKTLGGKGKLTGKLIDKLTVYYGLAIRRNCDSVENMYNAIWATYYHYCSTNENPQHEKCPTGPESWCPWQRAAAANKLSEFEHDYDHFPRDVAEALHPIYTDLSNEKLLERCVGGFTQNSNESYNQLVWKISPKIIPSGSRIVEMAANIGVGMFNEGTSALLHYMSAMGLSLGPNAHSYAEKEDAERVKIAEQRAQENTREGRMVRRQHQIGILEAANTSEELLYGPGIDDSM</sequence>
<evidence type="ECO:0000313" key="3">
    <source>
        <dbReference type="EMBL" id="KYM96705.1"/>
    </source>
</evidence>
<keyword evidence="5" id="KW-1185">Reference proteome</keyword>
<proteinExistence type="predicted"/>
<feature type="domain" description="Mutator-like transposase" evidence="2">
    <location>
        <begin position="61"/>
        <end position="427"/>
    </location>
</feature>
<dbReference type="AlphaFoldDB" id="A0A151K1V7"/>
<dbReference type="Pfam" id="PF20700">
    <property type="entry name" value="Mutator"/>
    <property type="match status" value="1"/>
</dbReference>
<dbReference type="Proteomes" id="UP000078542">
    <property type="component" value="Unassembled WGS sequence"/>
</dbReference>
<gene>
    <name evidence="4" type="ORF">ALC62_00134</name>
    <name evidence="3" type="ORF">ALC62_12635</name>
</gene>
<feature type="region of interest" description="Disordered" evidence="1">
    <location>
        <begin position="1"/>
        <end position="36"/>
    </location>
</feature>
<feature type="compositionally biased region" description="Basic and acidic residues" evidence="1">
    <location>
        <begin position="1"/>
        <end position="12"/>
    </location>
</feature>
<dbReference type="EMBL" id="LKEX01009529">
    <property type="protein sequence ID" value="KYN50106.1"/>
    <property type="molecule type" value="Genomic_DNA"/>
</dbReference>
<evidence type="ECO:0000313" key="4">
    <source>
        <dbReference type="EMBL" id="KYN50106.1"/>
    </source>
</evidence>
<dbReference type="PANTHER" id="PTHR33309:SF3">
    <property type="entry name" value="CCHC-TYPE DOMAIN-CONTAINING PROTEIN"/>
    <property type="match status" value="1"/>
</dbReference>
<organism evidence="4 5">
    <name type="scientific">Cyphomyrmex costatus</name>
    <dbReference type="NCBI Taxonomy" id="456900"/>
    <lineage>
        <taxon>Eukaryota</taxon>
        <taxon>Metazoa</taxon>
        <taxon>Ecdysozoa</taxon>
        <taxon>Arthropoda</taxon>
        <taxon>Hexapoda</taxon>
        <taxon>Insecta</taxon>
        <taxon>Pterygota</taxon>
        <taxon>Neoptera</taxon>
        <taxon>Endopterygota</taxon>
        <taxon>Hymenoptera</taxon>
        <taxon>Apocrita</taxon>
        <taxon>Aculeata</taxon>
        <taxon>Formicoidea</taxon>
        <taxon>Formicidae</taxon>
        <taxon>Myrmicinae</taxon>
        <taxon>Cyphomyrmex</taxon>
    </lineage>
</organism>
<evidence type="ECO:0000259" key="2">
    <source>
        <dbReference type="Pfam" id="PF20700"/>
    </source>
</evidence>
<accession>A0A151K1V7</accession>